<dbReference type="Proteomes" id="UP000028525">
    <property type="component" value="Unassembled WGS sequence"/>
</dbReference>
<protein>
    <submittedName>
        <fullName evidence="3">Tricarboxylic transport TctC</fullName>
    </submittedName>
</protein>
<dbReference type="PROSITE" id="PS51257">
    <property type="entry name" value="PROKAR_LIPOPROTEIN"/>
    <property type="match status" value="1"/>
</dbReference>
<dbReference type="CDD" id="cd07012">
    <property type="entry name" value="PBP2_Bug_TTT"/>
    <property type="match status" value="1"/>
</dbReference>
<sequence>MIKRKAFLCLLAAVIGLTGCQEAKQAETERKYPLEAIEMVAPAGNGSGYDLTIRSIVQCLENTGLVSVPLPVTNKPGGGGRINMEYLNEARGRNNVLSIFSPPICLINLNGSTDLNYAEDTTPIAQLVVDYGCFAVRADSPYQNLGEVMEELKESPESILVGGTSSLGSMDHIQFLKIARAAGVENLKSIRYDGFENGGGVTQLMGGRVDILSTGISDVVGLVESGDIRVLAVTSDKRLEGEVISQIPTCREQGIDAGFITWRGLFGPGDMPEYAVKYWEDVLKEMTETNEWKATCRKYGWTMEYKDHEQFTEFLGQVNEEYRELLDEVGLSRQ</sequence>
<dbReference type="InterPro" id="IPR042100">
    <property type="entry name" value="Bug_dom1"/>
</dbReference>
<evidence type="ECO:0000313" key="3">
    <source>
        <dbReference type="EMBL" id="KEZ88308.1"/>
    </source>
</evidence>
<dbReference type="STRING" id="29354.IO98_18970"/>
<dbReference type="SUPFAM" id="SSF53850">
    <property type="entry name" value="Periplasmic binding protein-like II"/>
    <property type="match status" value="1"/>
</dbReference>
<evidence type="ECO:0000256" key="1">
    <source>
        <dbReference type="ARBA" id="ARBA00006987"/>
    </source>
</evidence>
<dbReference type="PIRSF" id="PIRSF017082">
    <property type="entry name" value="YflP"/>
    <property type="match status" value="1"/>
</dbReference>
<accession>A0A084JH74</accession>
<dbReference type="PANTHER" id="PTHR42928">
    <property type="entry name" value="TRICARBOXYLATE-BINDING PROTEIN"/>
    <property type="match status" value="1"/>
</dbReference>
<dbReference type="Gene3D" id="3.40.190.10">
    <property type="entry name" value="Periplasmic binding protein-like II"/>
    <property type="match status" value="1"/>
</dbReference>
<comment type="caution">
    <text evidence="3">The sequence shown here is derived from an EMBL/GenBank/DDBJ whole genome shotgun (WGS) entry which is preliminary data.</text>
</comment>
<organism evidence="3 4">
    <name type="scientific">Lacrimispora celerecrescens</name>
    <dbReference type="NCBI Taxonomy" id="29354"/>
    <lineage>
        <taxon>Bacteria</taxon>
        <taxon>Bacillati</taxon>
        <taxon>Bacillota</taxon>
        <taxon>Clostridia</taxon>
        <taxon>Lachnospirales</taxon>
        <taxon>Lachnospiraceae</taxon>
        <taxon>Lacrimispora</taxon>
    </lineage>
</organism>
<dbReference type="RefSeq" id="WP_038283759.1">
    <property type="nucleotide sequence ID" value="NZ_JPME01000025.1"/>
</dbReference>
<name>A0A084JH74_9FIRM</name>
<dbReference type="AlphaFoldDB" id="A0A084JH74"/>
<evidence type="ECO:0000313" key="4">
    <source>
        <dbReference type="Proteomes" id="UP000028525"/>
    </source>
</evidence>
<reference evidence="3 4" key="1">
    <citation type="submission" date="2014-07" db="EMBL/GenBank/DDBJ databases">
        <title>Draft genome of Clostridium celerecrescens 152B isolated from sediments associated with methane hydrate from Krishna Godavari basin.</title>
        <authorList>
            <person name="Honkalas V.S."/>
            <person name="Dabir A.P."/>
            <person name="Arora P."/>
            <person name="Dhakephalkar P.K."/>
        </authorList>
    </citation>
    <scope>NUCLEOTIDE SEQUENCE [LARGE SCALE GENOMIC DNA]</scope>
    <source>
        <strain evidence="3 4">152B</strain>
    </source>
</reference>
<dbReference type="PANTHER" id="PTHR42928:SF3">
    <property type="entry name" value="UPF0065 PROTEIN YFLP"/>
    <property type="match status" value="1"/>
</dbReference>
<gene>
    <name evidence="3" type="ORF">IO98_18970</name>
</gene>
<dbReference type="Pfam" id="PF03401">
    <property type="entry name" value="TctC"/>
    <property type="match status" value="1"/>
</dbReference>
<dbReference type="InterPro" id="IPR005064">
    <property type="entry name" value="BUG"/>
</dbReference>
<feature type="signal peptide" evidence="2">
    <location>
        <begin position="1"/>
        <end position="23"/>
    </location>
</feature>
<comment type="similarity">
    <text evidence="1">Belongs to the UPF0065 (bug) family.</text>
</comment>
<proteinExistence type="inferred from homology"/>
<evidence type="ECO:0000256" key="2">
    <source>
        <dbReference type="SAM" id="SignalP"/>
    </source>
</evidence>
<dbReference type="Gene3D" id="3.40.190.150">
    <property type="entry name" value="Bordetella uptake gene, domain 1"/>
    <property type="match status" value="1"/>
</dbReference>
<keyword evidence="4" id="KW-1185">Reference proteome</keyword>
<dbReference type="EMBL" id="JPME01000025">
    <property type="protein sequence ID" value="KEZ88308.1"/>
    <property type="molecule type" value="Genomic_DNA"/>
</dbReference>
<dbReference type="OrthoDB" id="8880247at2"/>
<keyword evidence="2" id="KW-0732">Signal</keyword>
<feature type="chain" id="PRO_5038653450" evidence="2">
    <location>
        <begin position="24"/>
        <end position="334"/>
    </location>
</feature>